<dbReference type="InterPro" id="IPR036397">
    <property type="entry name" value="RNaseH_sf"/>
</dbReference>
<dbReference type="Gene3D" id="3.30.420.10">
    <property type="entry name" value="Ribonuclease H-like superfamily/Ribonuclease H"/>
    <property type="match status" value="1"/>
</dbReference>
<dbReference type="InterPro" id="IPR011990">
    <property type="entry name" value="TPR-like_helical_dom_sf"/>
</dbReference>
<keyword evidence="1" id="KW-0802">TPR repeat</keyword>
<dbReference type="PANTHER" id="PTHR38462">
    <property type="entry name" value="EXONUCLEASE-LIKE PROTEIN"/>
    <property type="match status" value="1"/>
</dbReference>
<evidence type="ECO:0000313" key="5">
    <source>
        <dbReference type="Proteomes" id="UP000199318"/>
    </source>
</evidence>
<dbReference type="STRING" id="1464123.SAMN05444126_10595"/>
<organism evidence="4 5">
    <name type="scientific">Salisediminibacterium halotolerans</name>
    <dbReference type="NCBI Taxonomy" id="517425"/>
    <lineage>
        <taxon>Bacteria</taxon>
        <taxon>Bacillati</taxon>
        <taxon>Bacillota</taxon>
        <taxon>Bacilli</taxon>
        <taxon>Bacillales</taxon>
        <taxon>Bacillaceae</taxon>
        <taxon>Salisediminibacterium</taxon>
    </lineage>
</organism>
<dbReference type="AlphaFoldDB" id="A0A1H9RTL6"/>
<gene>
    <name evidence="4" type="ORF">SAMN05444126_10595</name>
</gene>
<name>A0A1H9RTL6_9BACI</name>
<dbReference type="EMBL" id="FOGV01000005">
    <property type="protein sequence ID" value="SER76152.1"/>
    <property type="molecule type" value="Genomic_DNA"/>
</dbReference>
<sequence length="424" mass="48495">MSMKAKLQRMKTHIAAEDDADGEESVPGNTERSSPQAGTDRAAEDAFKQLGFIPFSAAGEVSFRKKVFYPDQAEPGEKTAYERLNDMRSFWSQHSSSHALSFGNVAVENLLFFDTETTGLSQGAGNRIFLIGYARVFPDGTEVTQHILRGPADETAFLTGFLDDFHADDVIVSYNGKSFDWPQVKSRHAFMYRTLPELPQTAHIDLLHAARRLWKHELPSCRLAVVEEYKLNHPRMSDIPGRLAPILYFDYLHENDPFQLQGVISHHDQDVRSLITLYDHMSRLLFFPEKSLPSGEEHLQIGRWFLKESWLSNAEDHLFSAAEKGGRYAAGAYRELGYLYKKLKRPEQAKTMFMQAIEKTREPQADLWAEAAKIAEHSDKDLQNALYLAREGLKAADKTKSYKEKFRDDFEKRIGRLEEKVKRL</sequence>
<protein>
    <recommendedName>
        <fullName evidence="3">YprB ribonuclease H-like domain-containing protein</fullName>
    </recommendedName>
</protein>
<dbReference type="InterPro" id="IPR019734">
    <property type="entry name" value="TPR_rpt"/>
</dbReference>
<dbReference type="GO" id="GO:0003676">
    <property type="term" value="F:nucleic acid binding"/>
    <property type="evidence" value="ECO:0007669"/>
    <property type="project" value="InterPro"/>
</dbReference>
<dbReference type="Gene3D" id="1.25.40.10">
    <property type="entry name" value="Tetratricopeptide repeat domain"/>
    <property type="match status" value="1"/>
</dbReference>
<evidence type="ECO:0000256" key="1">
    <source>
        <dbReference type="PROSITE-ProRule" id="PRU00339"/>
    </source>
</evidence>
<keyword evidence="5" id="KW-1185">Reference proteome</keyword>
<feature type="compositionally biased region" description="Polar residues" evidence="2">
    <location>
        <begin position="27"/>
        <end position="37"/>
    </location>
</feature>
<evidence type="ECO:0000313" key="4">
    <source>
        <dbReference type="EMBL" id="SER76152.1"/>
    </source>
</evidence>
<feature type="domain" description="YprB ribonuclease H-like" evidence="3">
    <location>
        <begin position="111"/>
        <end position="281"/>
    </location>
</feature>
<comment type="caution">
    <text evidence="4">The sequence shown here is derived from an EMBL/GenBank/DDBJ whole genome shotgun (WGS) entry which is preliminary data.</text>
</comment>
<dbReference type="InterPro" id="IPR038720">
    <property type="entry name" value="YprB_RNase_H-like_dom"/>
</dbReference>
<dbReference type="Pfam" id="PF13482">
    <property type="entry name" value="RNase_H_2"/>
    <property type="match status" value="1"/>
</dbReference>
<dbReference type="PANTHER" id="PTHR38462:SF1">
    <property type="entry name" value="YPRB RIBONUCLEASE H-LIKE DOMAIN-CONTAINING PROTEIN"/>
    <property type="match status" value="1"/>
</dbReference>
<dbReference type="InterPro" id="IPR012337">
    <property type="entry name" value="RNaseH-like_sf"/>
</dbReference>
<dbReference type="OrthoDB" id="9790530at2"/>
<evidence type="ECO:0000256" key="2">
    <source>
        <dbReference type="SAM" id="MobiDB-lite"/>
    </source>
</evidence>
<dbReference type="PROSITE" id="PS50005">
    <property type="entry name" value="TPR"/>
    <property type="match status" value="1"/>
</dbReference>
<dbReference type="SUPFAM" id="SSF48452">
    <property type="entry name" value="TPR-like"/>
    <property type="match status" value="1"/>
</dbReference>
<accession>A0A1H9RTL6</accession>
<feature type="repeat" description="TPR" evidence="1">
    <location>
        <begin position="330"/>
        <end position="363"/>
    </location>
</feature>
<reference evidence="5" key="1">
    <citation type="submission" date="2016-10" db="EMBL/GenBank/DDBJ databases">
        <authorList>
            <person name="de Groot N.N."/>
        </authorList>
    </citation>
    <scope>NUCLEOTIDE SEQUENCE [LARGE SCALE GENOMIC DNA]</scope>
    <source>
        <strain evidence="5">10nlg</strain>
    </source>
</reference>
<feature type="compositionally biased region" description="Basic residues" evidence="2">
    <location>
        <begin position="1"/>
        <end position="12"/>
    </location>
</feature>
<dbReference type="RefSeq" id="WP_093072253.1">
    <property type="nucleotide sequence ID" value="NZ_FOGV01000005.1"/>
</dbReference>
<evidence type="ECO:0000259" key="3">
    <source>
        <dbReference type="Pfam" id="PF13482"/>
    </source>
</evidence>
<dbReference type="Proteomes" id="UP000199318">
    <property type="component" value="Unassembled WGS sequence"/>
</dbReference>
<feature type="region of interest" description="Disordered" evidence="2">
    <location>
        <begin position="1"/>
        <end position="42"/>
    </location>
</feature>
<proteinExistence type="predicted"/>
<dbReference type="SUPFAM" id="SSF53098">
    <property type="entry name" value="Ribonuclease H-like"/>
    <property type="match status" value="1"/>
</dbReference>